<evidence type="ECO:0000256" key="3">
    <source>
        <dbReference type="ARBA" id="ARBA00022475"/>
    </source>
</evidence>
<dbReference type="STRING" id="318479.A0A0N4UHZ8"/>
<evidence type="ECO:0000256" key="4">
    <source>
        <dbReference type="ARBA" id="ARBA00022490"/>
    </source>
</evidence>
<comment type="subcellular location">
    <subcellularLocation>
        <location evidence="2">Cytoplasm</location>
    </subcellularLocation>
    <subcellularLocation>
        <location evidence="1">Membrane</location>
    </subcellularLocation>
</comment>
<dbReference type="Gene3D" id="1.25.40.10">
    <property type="entry name" value="Tetratricopeptide repeat domain"/>
    <property type="match status" value="2"/>
</dbReference>
<keyword evidence="7" id="KW-0802">TPR repeat</keyword>
<dbReference type="PANTHER" id="PTHR45954:SF1">
    <property type="entry name" value="LD33695P"/>
    <property type="match status" value="1"/>
</dbReference>
<evidence type="ECO:0000256" key="6">
    <source>
        <dbReference type="ARBA" id="ARBA00022737"/>
    </source>
</evidence>
<dbReference type="PANTHER" id="PTHR45954">
    <property type="entry name" value="LD33695P"/>
    <property type="match status" value="1"/>
</dbReference>
<organism evidence="10 12">
    <name type="scientific">Dracunculus medinensis</name>
    <name type="common">Guinea worm</name>
    <dbReference type="NCBI Taxonomy" id="318479"/>
    <lineage>
        <taxon>Eukaryota</taxon>
        <taxon>Metazoa</taxon>
        <taxon>Ecdysozoa</taxon>
        <taxon>Nematoda</taxon>
        <taxon>Chromadorea</taxon>
        <taxon>Rhabditida</taxon>
        <taxon>Spirurina</taxon>
        <taxon>Dracunculoidea</taxon>
        <taxon>Dracunculidae</taxon>
        <taxon>Dracunculus</taxon>
    </lineage>
</organism>
<gene>
    <name evidence="9" type="ORF">DME_LOCUS1678</name>
</gene>
<dbReference type="EMBL" id="UYYG01000028">
    <property type="protein sequence ID" value="VDN51705.1"/>
    <property type="molecule type" value="Genomic_DNA"/>
</dbReference>
<dbReference type="GO" id="GO:0005938">
    <property type="term" value="C:cell cortex"/>
    <property type="evidence" value="ECO:0007669"/>
    <property type="project" value="TreeGrafter"/>
</dbReference>
<dbReference type="Proteomes" id="UP000274756">
    <property type="component" value="Unassembled WGS sequence"/>
</dbReference>
<dbReference type="Proteomes" id="UP000038040">
    <property type="component" value="Unplaced"/>
</dbReference>
<dbReference type="SMART" id="SM00390">
    <property type="entry name" value="GoLoco"/>
    <property type="match status" value="4"/>
</dbReference>
<dbReference type="GO" id="GO:0000132">
    <property type="term" value="P:establishment of mitotic spindle orientation"/>
    <property type="evidence" value="ECO:0007669"/>
    <property type="project" value="TreeGrafter"/>
</dbReference>
<evidence type="ECO:0000256" key="5">
    <source>
        <dbReference type="ARBA" id="ARBA00022553"/>
    </source>
</evidence>
<evidence type="ECO:0000313" key="12">
    <source>
        <dbReference type="WBParaSite" id="DME_0000720701-mRNA-1"/>
    </source>
</evidence>
<dbReference type="PROSITE" id="PS50877">
    <property type="entry name" value="GOLOCO"/>
    <property type="match status" value="3"/>
</dbReference>
<evidence type="ECO:0000256" key="7">
    <source>
        <dbReference type="ARBA" id="ARBA00022803"/>
    </source>
</evidence>
<keyword evidence="4" id="KW-0963">Cytoplasm</keyword>
<keyword evidence="6" id="KW-0677">Repeat</keyword>
<dbReference type="AlphaFoldDB" id="A0A0N4UHZ8"/>
<evidence type="ECO:0000256" key="1">
    <source>
        <dbReference type="ARBA" id="ARBA00004370"/>
    </source>
</evidence>
<dbReference type="InterPro" id="IPR052386">
    <property type="entry name" value="GPSM"/>
</dbReference>
<evidence type="ECO:0000313" key="10">
    <source>
        <dbReference type="Proteomes" id="UP000038040"/>
    </source>
</evidence>
<protein>
    <submittedName>
        <fullName evidence="9 12">Uncharacterized protein</fullName>
    </submittedName>
</protein>
<proteinExistence type="predicted"/>
<keyword evidence="3" id="KW-1003">Cell membrane</keyword>
<keyword evidence="8" id="KW-0472">Membrane</keyword>
<name>A0A0N4UHZ8_DRAME</name>
<dbReference type="Pfam" id="PF02188">
    <property type="entry name" value="GoLoco"/>
    <property type="match status" value="3"/>
</dbReference>
<reference evidence="9 11" key="2">
    <citation type="submission" date="2018-11" db="EMBL/GenBank/DDBJ databases">
        <authorList>
            <consortium name="Pathogen Informatics"/>
        </authorList>
    </citation>
    <scope>NUCLEOTIDE SEQUENCE [LARGE SCALE GENOMIC DNA]</scope>
</reference>
<dbReference type="GO" id="GO:0001965">
    <property type="term" value="F:G-protein alpha-subunit binding"/>
    <property type="evidence" value="ECO:0007669"/>
    <property type="project" value="TreeGrafter"/>
</dbReference>
<dbReference type="InterPro" id="IPR011990">
    <property type="entry name" value="TPR-like_helical_dom_sf"/>
</dbReference>
<dbReference type="InterPro" id="IPR003109">
    <property type="entry name" value="GoLoco_motif"/>
</dbReference>
<evidence type="ECO:0000256" key="8">
    <source>
        <dbReference type="ARBA" id="ARBA00023136"/>
    </source>
</evidence>
<dbReference type="WBParaSite" id="DME_0000720701-mRNA-1">
    <property type="protein sequence ID" value="DME_0000720701-mRNA-1"/>
    <property type="gene ID" value="DME_0000720701"/>
</dbReference>
<evidence type="ECO:0000313" key="11">
    <source>
        <dbReference type="Proteomes" id="UP000274756"/>
    </source>
</evidence>
<reference evidence="12" key="1">
    <citation type="submission" date="2017-02" db="UniProtKB">
        <authorList>
            <consortium name="WormBaseParasite"/>
        </authorList>
    </citation>
    <scope>IDENTIFICATION</scope>
</reference>
<evidence type="ECO:0000256" key="2">
    <source>
        <dbReference type="ARBA" id="ARBA00004496"/>
    </source>
</evidence>
<dbReference type="GO" id="GO:0016020">
    <property type="term" value="C:membrane"/>
    <property type="evidence" value="ECO:0007669"/>
    <property type="project" value="UniProtKB-SubCell"/>
</dbReference>
<keyword evidence="11" id="KW-1185">Reference proteome</keyword>
<dbReference type="OrthoDB" id="286233at2759"/>
<keyword evidence="5" id="KW-0597">Phosphoprotein</keyword>
<dbReference type="GO" id="GO:0005092">
    <property type="term" value="F:GDP-dissociation inhibitor activity"/>
    <property type="evidence" value="ECO:0007669"/>
    <property type="project" value="TreeGrafter"/>
</dbReference>
<evidence type="ECO:0000313" key="9">
    <source>
        <dbReference type="EMBL" id="VDN51705.1"/>
    </source>
</evidence>
<accession>A0A0N4UHZ8</accession>
<sequence length="451" mass="51136">MVNLMVQLITMIMLGDHLGEMNAKRSLENILRSMDHWPQRRVSEIIIDVSGDPQPRRASHLYSSLQSLLFGERNVRNTNITTTSSASPHTINNISDERVDMVDEVEFFGQFIQFEAWLCTYGQSAIKSRLRLKVKIIFANLQQKNMGSADDDFFEMLSRAQSKRINDQRCDPIILSDLTNRSKNIARQSDSIDTVVKRSSKTRRLSLIFDRVCQAATRRQGQTFFAPRTTSTPRPSMTPHKLLSPISNIVKEGNIAPINATFYSVPDDVDSLDSKAQLCTAQGSFVALSSEFRIPVAPPRRRNRHLDPKRLQSAQMLTQPVQSNISQNRILILDGAEGMLNLIASLQGRRMEEQRAHLNVASDTESLISSVATTEGKDDQISNRLERSRSEDAGVLYDMLIRSQGDRLEEQRSELPTHVPEDISHIVMTMQKGRIETQRAHLNRDHNDNNE</sequence>